<proteinExistence type="predicted"/>
<sequence length="72" mass="8601">MIQAVLKNVSMDLTPLRNRELDRQRLAERLSVVQNCDNANKRRRDNVQFQSQHPTTIAFYRMDKHENINKCM</sequence>
<dbReference type="Proteomes" id="UP001152888">
    <property type="component" value="Unassembled WGS sequence"/>
</dbReference>
<dbReference type="AlphaFoldDB" id="A0A9P0Q9C5"/>
<accession>A0A9P0Q9C5</accession>
<protein>
    <submittedName>
        <fullName evidence="1">Uncharacterized protein</fullName>
    </submittedName>
</protein>
<comment type="caution">
    <text evidence="1">The sequence shown here is derived from an EMBL/GenBank/DDBJ whole genome shotgun (WGS) entry which is preliminary data.</text>
</comment>
<evidence type="ECO:0000313" key="1">
    <source>
        <dbReference type="EMBL" id="CAH2015095.1"/>
    </source>
</evidence>
<reference evidence="1" key="1">
    <citation type="submission" date="2022-03" db="EMBL/GenBank/DDBJ databases">
        <authorList>
            <person name="Sayadi A."/>
        </authorList>
    </citation>
    <scope>NUCLEOTIDE SEQUENCE</scope>
</reference>
<dbReference type="EMBL" id="CAKOFQ010008603">
    <property type="protein sequence ID" value="CAH2015095.1"/>
    <property type="molecule type" value="Genomic_DNA"/>
</dbReference>
<gene>
    <name evidence="1" type="ORF">ACAOBT_LOCUS34514</name>
</gene>
<evidence type="ECO:0000313" key="2">
    <source>
        <dbReference type="Proteomes" id="UP001152888"/>
    </source>
</evidence>
<name>A0A9P0Q9C5_ACAOB</name>
<keyword evidence="2" id="KW-1185">Reference proteome</keyword>
<organism evidence="1 2">
    <name type="scientific">Acanthoscelides obtectus</name>
    <name type="common">Bean weevil</name>
    <name type="synonym">Bruchus obtectus</name>
    <dbReference type="NCBI Taxonomy" id="200917"/>
    <lineage>
        <taxon>Eukaryota</taxon>
        <taxon>Metazoa</taxon>
        <taxon>Ecdysozoa</taxon>
        <taxon>Arthropoda</taxon>
        <taxon>Hexapoda</taxon>
        <taxon>Insecta</taxon>
        <taxon>Pterygota</taxon>
        <taxon>Neoptera</taxon>
        <taxon>Endopterygota</taxon>
        <taxon>Coleoptera</taxon>
        <taxon>Polyphaga</taxon>
        <taxon>Cucujiformia</taxon>
        <taxon>Chrysomeloidea</taxon>
        <taxon>Chrysomelidae</taxon>
        <taxon>Bruchinae</taxon>
        <taxon>Bruchini</taxon>
        <taxon>Acanthoscelides</taxon>
    </lineage>
</organism>